<evidence type="ECO:0000313" key="12">
    <source>
        <dbReference type="EMBL" id="CCQ48875.1"/>
    </source>
</evidence>
<name>T2I9I2_CROWT</name>
<dbReference type="PROSITE" id="PS00201">
    <property type="entry name" value="FLAVODOXIN"/>
    <property type="match status" value="1"/>
</dbReference>
<protein>
    <recommendedName>
        <fullName evidence="4 10">Flavodoxin</fullName>
    </recommendedName>
</protein>
<organism evidence="12 13">
    <name type="scientific">Crocosphaera watsonii WH 8502</name>
    <dbReference type="NCBI Taxonomy" id="423474"/>
    <lineage>
        <taxon>Bacteria</taxon>
        <taxon>Bacillati</taxon>
        <taxon>Cyanobacteriota</taxon>
        <taxon>Cyanophyceae</taxon>
        <taxon>Oscillatoriophycideae</taxon>
        <taxon>Chroococcales</taxon>
        <taxon>Aphanothecaceae</taxon>
        <taxon>Crocosphaera</taxon>
    </lineage>
</organism>
<dbReference type="NCBIfam" id="TIGR01752">
    <property type="entry name" value="flav_long"/>
    <property type="match status" value="1"/>
</dbReference>
<dbReference type="PRINTS" id="PR00369">
    <property type="entry name" value="FLAVODOXIN"/>
</dbReference>
<dbReference type="PANTHER" id="PTHR42809">
    <property type="entry name" value="FLAVODOXIN 2"/>
    <property type="match status" value="1"/>
</dbReference>
<evidence type="ECO:0000256" key="6">
    <source>
        <dbReference type="ARBA" id="ARBA00022630"/>
    </source>
</evidence>
<keyword evidence="5 10" id="KW-0813">Transport</keyword>
<dbReference type="InterPro" id="IPR010086">
    <property type="entry name" value="Flavodoxin_lc"/>
</dbReference>
<reference evidence="12 13" key="2">
    <citation type="submission" date="2013-09" db="EMBL/GenBank/DDBJ databases">
        <title>Whole genome comparison of six Crocosphaera watsonii strains with differing phenotypes.</title>
        <authorList>
            <person name="Bench S.R."/>
            <person name="Heller P."/>
            <person name="Frank I."/>
            <person name="Arciniega M."/>
            <person name="Shilova I.N."/>
            <person name="Zehr J.P."/>
        </authorList>
    </citation>
    <scope>NUCLEOTIDE SEQUENCE [LARGE SCALE GENOMIC DNA]</scope>
    <source>
        <strain evidence="12 13">WH 8502</strain>
    </source>
</reference>
<evidence type="ECO:0000256" key="7">
    <source>
        <dbReference type="ARBA" id="ARBA00022643"/>
    </source>
</evidence>
<evidence type="ECO:0000256" key="10">
    <source>
        <dbReference type="PIRNR" id="PIRNR038996"/>
    </source>
</evidence>
<comment type="caution">
    <text evidence="12">The sequence shown here is derived from an EMBL/GenBank/DDBJ whole genome shotgun (WGS) entry which is preliminary data.</text>
</comment>
<evidence type="ECO:0000256" key="4">
    <source>
        <dbReference type="ARBA" id="ARBA00017869"/>
    </source>
</evidence>
<dbReference type="InterPro" id="IPR001094">
    <property type="entry name" value="Flavdoxin-like"/>
</dbReference>
<dbReference type="PROSITE" id="PS50902">
    <property type="entry name" value="FLAVODOXIN_LIKE"/>
    <property type="match status" value="1"/>
</dbReference>
<dbReference type="InterPro" id="IPR001226">
    <property type="entry name" value="Flavodoxin_CS"/>
</dbReference>
<dbReference type="SUPFAM" id="SSF52218">
    <property type="entry name" value="Flavoproteins"/>
    <property type="match status" value="1"/>
</dbReference>
<dbReference type="InterPro" id="IPR008254">
    <property type="entry name" value="Flavodoxin/NO_synth"/>
</dbReference>
<dbReference type="EMBL" id="CAQK01000033">
    <property type="protein sequence ID" value="CCQ48875.1"/>
    <property type="molecule type" value="Genomic_DNA"/>
</dbReference>
<dbReference type="GO" id="GO:0010181">
    <property type="term" value="F:FMN binding"/>
    <property type="evidence" value="ECO:0007669"/>
    <property type="project" value="UniProtKB-UniRule"/>
</dbReference>
<comment type="function">
    <text evidence="2 10">Low-potential electron donor to a number of redox enzymes.</text>
</comment>
<keyword evidence="6 10" id="KW-0285">Flavoprotein</keyword>
<dbReference type="Pfam" id="PF00258">
    <property type="entry name" value="Flavodoxin_1"/>
    <property type="match status" value="1"/>
</dbReference>
<keyword evidence="9" id="KW-0535">Nitrogen fixation</keyword>
<evidence type="ECO:0000256" key="9">
    <source>
        <dbReference type="ARBA" id="ARBA00023231"/>
    </source>
</evidence>
<dbReference type="GO" id="GO:0009055">
    <property type="term" value="F:electron transfer activity"/>
    <property type="evidence" value="ECO:0007669"/>
    <property type="project" value="UniProtKB-UniRule"/>
</dbReference>
<sequence>MSKIGLFYGSETGKTADAAEKIQEEFGGDGVVEIFDISDCDTSSFDAYDCLIIGCPTWNIGEIQSDWDGMYGELDDVDFSGKKVAYFGTGDQVGYGDNFQDAMGLLEKKITEKGGTTVGNWPKDDSYEKMMSSKAFLKTPKGEPKIFVGLALDEDNQSDLTDERIQKWVALVKGEFGV</sequence>
<keyword evidence="7 10" id="KW-0288">FMN</keyword>
<dbReference type="NCBIfam" id="NF006739">
    <property type="entry name" value="PRK09267.1-5"/>
    <property type="match status" value="1"/>
</dbReference>
<keyword evidence="8 10" id="KW-0249">Electron transport</keyword>
<gene>
    <name evidence="12" type="ORF">CWATWH8502_127</name>
</gene>
<feature type="domain" description="Flavodoxin-like" evidence="11">
    <location>
        <begin position="4"/>
        <end position="173"/>
    </location>
</feature>
<dbReference type="RefSeq" id="WP_021829093.1">
    <property type="nucleotide sequence ID" value="NZ_CAQK01000033.1"/>
</dbReference>
<evidence type="ECO:0000256" key="2">
    <source>
        <dbReference type="ARBA" id="ARBA00003297"/>
    </source>
</evidence>
<evidence type="ECO:0000313" key="13">
    <source>
        <dbReference type="Proteomes" id="UP000018348"/>
    </source>
</evidence>
<dbReference type="InterPro" id="IPR050619">
    <property type="entry name" value="Flavodoxin"/>
</dbReference>
<evidence type="ECO:0000256" key="5">
    <source>
        <dbReference type="ARBA" id="ARBA00022448"/>
    </source>
</evidence>
<evidence type="ECO:0000259" key="11">
    <source>
        <dbReference type="PROSITE" id="PS50902"/>
    </source>
</evidence>
<dbReference type="PANTHER" id="PTHR42809:SF1">
    <property type="entry name" value="FLAVODOXIN 1"/>
    <property type="match status" value="1"/>
</dbReference>
<evidence type="ECO:0000256" key="3">
    <source>
        <dbReference type="ARBA" id="ARBA00005267"/>
    </source>
</evidence>
<dbReference type="Gene3D" id="3.40.50.360">
    <property type="match status" value="1"/>
</dbReference>
<dbReference type="AlphaFoldDB" id="T2I9I2"/>
<proteinExistence type="inferred from homology"/>
<dbReference type="NCBIfam" id="NF006736">
    <property type="entry name" value="PRK09267.1-2"/>
    <property type="match status" value="1"/>
</dbReference>
<comment type="cofactor">
    <cofactor evidence="1 10">
        <name>FMN</name>
        <dbReference type="ChEBI" id="CHEBI:58210"/>
    </cofactor>
</comment>
<dbReference type="PIRSF" id="PIRSF038996">
    <property type="entry name" value="FldA"/>
    <property type="match status" value="1"/>
</dbReference>
<dbReference type="InterPro" id="IPR029039">
    <property type="entry name" value="Flavoprotein-like_sf"/>
</dbReference>
<accession>T2I9I2</accession>
<evidence type="ECO:0000256" key="8">
    <source>
        <dbReference type="ARBA" id="ARBA00022982"/>
    </source>
</evidence>
<comment type="similarity">
    <text evidence="3 10">Belongs to the flavodoxin family.</text>
</comment>
<dbReference type="Proteomes" id="UP000018348">
    <property type="component" value="Unassembled WGS sequence"/>
</dbReference>
<reference evidence="12 13" key="1">
    <citation type="submission" date="2013-01" db="EMBL/GenBank/DDBJ databases">
        <authorList>
            <person name="Bench S."/>
        </authorList>
    </citation>
    <scope>NUCLEOTIDE SEQUENCE [LARGE SCALE GENOMIC DNA]</scope>
    <source>
        <strain evidence="12 13">WH 8502</strain>
    </source>
</reference>
<evidence type="ECO:0000256" key="1">
    <source>
        <dbReference type="ARBA" id="ARBA00001917"/>
    </source>
</evidence>